<evidence type="ECO:0000256" key="1">
    <source>
        <dbReference type="SAM" id="Phobius"/>
    </source>
</evidence>
<keyword evidence="1" id="KW-0472">Membrane</keyword>
<feature type="transmembrane region" description="Helical" evidence="1">
    <location>
        <begin position="355"/>
        <end position="378"/>
    </location>
</feature>
<dbReference type="InterPro" id="IPR043128">
    <property type="entry name" value="Rev_trsase/Diguanyl_cyclase"/>
</dbReference>
<feature type="transmembrane region" description="Helical" evidence="1">
    <location>
        <begin position="325"/>
        <end position="343"/>
    </location>
</feature>
<name>A0ABV4XNX6_9CYAN</name>
<keyword evidence="1" id="KW-0812">Transmembrane</keyword>
<reference evidence="3 4" key="1">
    <citation type="submission" date="2024-09" db="EMBL/GenBank/DDBJ databases">
        <title>Floridaenema gen nov. (Aerosakkonemataceae, Aerosakkonematales ord. nov., Cyanobacteria) from benthic tropical and subtropical fresh waters, with the description of four new species.</title>
        <authorList>
            <person name="Moretto J.A."/>
            <person name="Berthold D.E."/>
            <person name="Lefler F.W."/>
            <person name="Huang I.-S."/>
            <person name="Laughinghouse H. IV."/>
        </authorList>
    </citation>
    <scope>NUCLEOTIDE SEQUENCE [LARGE SCALE GENOMIC DNA]</scope>
    <source>
        <strain evidence="3 4">BLCC-F50</strain>
    </source>
</reference>
<organism evidence="3 4">
    <name type="scientific">Floridaenema flaviceps BLCC-F50</name>
    <dbReference type="NCBI Taxonomy" id="3153642"/>
    <lineage>
        <taxon>Bacteria</taxon>
        <taxon>Bacillati</taxon>
        <taxon>Cyanobacteriota</taxon>
        <taxon>Cyanophyceae</taxon>
        <taxon>Oscillatoriophycideae</taxon>
        <taxon>Aerosakkonematales</taxon>
        <taxon>Aerosakkonemataceae</taxon>
        <taxon>Floridanema</taxon>
        <taxon>Floridanema flaviceps</taxon>
    </lineage>
</organism>
<dbReference type="Gene3D" id="3.30.70.270">
    <property type="match status" value="1"/>
</dbReference>
<dbReference type="SMART" id="SM01080">
    <property type="entry name" value="CHASE2"/>
    <property type="match status" value="1"/>
</dbReference>
<dbReference type="InterPro" id="IPR050469">
    <property type="entry name" value="Diguanylate_Cyclase"/>
</dbReference>
<keyword evidence="4" id="KW-1185">Reference proteome</keyword>
<evidence type="ECO:0000313" key="3">
    <source>
        <dbReference type="EMBL" id="MFB2893400.1"/>
    </source>
</evidence>
<dbReference type="EMBL" id="JBHFNR010000075">
    <property type="protein sequence ID" value="MFB2893400.1"/>
    <property type="molecule type" value="Genomic_DNA"/>
</dbReference>
<dbReference type="Pfam" id="PF05226">
    <property type="entry name" value="CHASE2"/>
    <property type="match status" value="1"/>
</dbReference>
<dbReference type="InterPro" id="IPR029787">
    <property type="entry name" value="Nucleotide_cyclase"/>
</dbReference>
<dbReference type="RefSeq" id="WP_413263061.1">
    <property type="nucleotide sequence ID" value="NZ_JBHFNR010000075.1"/>
</dbReference>
<dbReference type="InterPro" id="IPR007890">
    <property type="entry name" value="CHASE2"/>
</dbReference>
<dbReference type="PROSITE" id="PS50887">
    <property type="entry name" value="GGDEF"/>
    <property type="match status" value="1"/>
</dbReference>
<protein>
    <submittedName>
        <fullName evidence="3">CHASE2 domain-containing protein</fullName>
    </submittedName>
</protein>
<dbReference type="PANTHER" id="PTHR45138:SF9">
    <property type="entry name" value="DIGUANYLATE CYCLASE DGCM-RELATED"/>
    <property type="match status" value="1"/>
</dbReference>
<sequence>MWLKLKKRIAKRGGLLITAPSIAGLVIAANYLGVFQLLEWATFDQFFAIRPPAPVDPRIVVVTIDESDINKVGQWPISDAVLAKLLTKVKAQKPEAIGLDIYRDLPVPPGHSTLVKLFQSTPNLIGVEKVVANAVSASPSLSKLKQVGMADLVLDADGKVRRALLSVRSGGEVHLSLGTKLALMYLEKKGVKLQLIDKNKKYLQLGEAVVVPFTGNEGPYAGTNSGGYQIILNYRGSTDSFNTVTMTEVLNNQVPPDTFRDRIVLIGNIGTSFNDLFFTPYSSSLFTTPKRMPGVLIHANITSQIISAAWGEFPFFRVLSPSIEALWVLFWSLIGGGTSWRLLRASKQKQKAILPQWSINVISIILCITILIICSYLAFLSGWILPVISPIAALMLSAIASMIYRNLELQQLVNLDGLTGVANRRCFDEFLHQEWGLMAEKMNVISLILCDVDYFKKYNDTYGHQAGDECLRKVANAIAKVTRSTDLVARYGGEEFAVIMPNTNPEVALKVANRITENVKSLQIVHENSLISDRVTLSCGVASMVPDLTNSISELINTADQALYKAKQQGRDRIIAAIIMQEKEKH</sequence>
<dbReference type="InterPro" id="IPR000160">
    <property type="entry name" value="GGDEF_dom"/>
</dbReference>
<dbReference type="PANTHER" id="PTHR45138">
    <property type="entry name" value="REGULATORY COMPONENTS OF SENSORY TRANSDUCTION SYSTEM"/>
    <property type="match status" value="1"/>
</dbReference>
<gene>
    <name evidence="3" type="ORF">ACE1CI_10845</name>
</gene>
<accession>A0ABV4XNX6</accession>
<evidence type="ECO:0000259" key="2">
    <source>
        <dbReference type="PROSITE" id="PS50887"/>
    </source>
</evidence>
<dbReference type="Pfam" id="PF00990">
    <property type="entry name" value="GGDEF"/>
    <property type="match status" value="1"/>
</dbReference>
<proteinExistence type="predicted"/>
<comment type="caution">
    <text evidence="3">The sequence shown here is derived from an EMBL/GenBank/DDBJ whole genome shotgun (WGS) entry which is preliminary data.</text>
</comment>
<dbReference type="NCBIfam" id="TIGR00254">
    <property type="entry name" value="GGDEF"/>
    <property type="match status" value="1"/>
</dbReference>
<keyword evidence="1" id="KW-1133">Transmembrane helix</keyword>
<dbReference type="SUPFAM" id="SSF55073">
    <property type="entry name" value="Nucleotide cyclase"/>
    <property type="match status" value="1"/>
</dbReference>
<dbReference type="Proteomes" id="UP001576784">
    <property type="component" value="Unassembled WGS sequence"/>
</dbReference>
<feature type="transmembrane region" description="Helical" evidence="1">
    <location>
        <begin position="384"/>
        <end position="404"/>
    </location>
</feature>
<dbReference type="CDD" id="cd01949">
    <property type="entry name" value="GGDEF"/>
    <property type="match status" value="1"/>
</dbReference>
<evidence type="ECO:0000313" key="4">
    <source>
        <dbReference type="Proteomes" id="UP001576784"/>
    </source>
</evidence>
<feature type="domain" description="GGDEF" evidence="2">
    <location>
        <begin position="443"/>
        <end position="579"/>
    </location>
</feature>
<dbReference type="SMART" id="SM00267">
    <property type="entry name" value="GGDEF"/>
    <property type="match status" value="1"/>
</dbReference>